<sequence length="37" mass="4391">MTTTDIKHTDGATHANREQRIDRPRHTDRFRETGGRR</sequence>
<organism evidence="2 4">
    <name type="scientific">Haladaptatus paucihalophilus DX253</name>
    <dbReference type="NCBI Taxonomy" id="797209"/>
    <lineage>
        <taxon>Archaea</taxon>
        <taxon>Methanobacteriati</taxon>
        <taxon>Methanobacteriota</taxon>
        <taxon>Stenosarchaea group</taxon>
        <taxon>Halobacteria</taxon>
        <taxon>Halobacteriales</taxon>
        <taxon>Haladaptataceae</taxon>
        <taxon>Haladaptatus</taxon>
    </lineage>
</organism>
<reference evidence="3" key="2">
    <citation type="submission" date="2016-11" db="EMBL/GenBank/DDBJ databases">
        <authorList>
            <person name="Jaros S."/>
            <person name="Januszkiewicz K."/>
            <person name="Wedrychowicz H."/>
        </authorList>
    </citation>
    <scope>NUCLEOTIDE SEQUENCE [LARGE SCALE GENOMIC DNA]</scope>
    <source>
        <strain evidence="3">DX253</strain>
    </source>
</reference>
<keyword evidence="5" id="KW-1185">Reference proteome</keyword>
<reference evidence="5" key="3">
    <citation type="submission" date="2016-11" db="EMBL/GenBank/DDBJ databases">
        <authorList>
            <person name="Varghese N."/>
            <person name="Submissions S."/>
        </authorList>
    </citation>
    <scope>NUCLEOTIDE SEQUENCE [LARGE SCALE GENOMIC DNA]</scope>
    <source>
        <strain evidence="5">DX253</strain>
    </source>
</reference>
<reference evidence="2 4" key="1">
    <citation type="journal article" date="2014" name="ISME J.">
        <title>Trehalose/2-sulfotrehalose biosynthesis and glycine-betaine uptake are widely spread mechanisms for osmoadaptation in the Halobacteriales.</title>
        <authorList>
            <person name="Youssef N.H."/>
            <person name="Savage-Ashlock K.N."/>
            <person name="McCully A.L."/>
            <person name="Luedtke B."/>
            <person name="Shaw E.I."/>
            <person name="Hoff W.D."/>
            <person name="Elshahed M.S."/>
        </authorList>
    </citation>
    <scope>NUCLEOTIDE SEQUENCE [LARGE SCALE GENOMIC DNA]</scope>
    <source>
        <strain evidence="2 4">DX253</strain>
    </source>
</reference>
<evidence type="ECO:0000313" key="3">
    <source>
        <dbReference type="EMBL" id="SHL08980.1"/>
    </source>
</evidence>
<evidence type="ECO:0000313" key="2">
    <source>
        <dbReference type="EMBL" id="EFW91258.1"/>
    </source>
</evidence>
<dbReference type="PATRIC" id="fig|797209.4.peg.2788"/>
<evidence type="ECO:0000313" key="5">
    <source>
        <dbReference type="Proteomes" id="UP000184203"/>
    </source>
</evidence>
<feature type="region of interest" description="Disordered" evidence="1">
    <location>
        <begin position="1"/>
        <end position="37"/>
    </location>
</feature>
<accession>E7QVJ5</accession>
<name>E7QVJ5_HALPU</name>
<protein>
    <submittedName>
        <fullName evidence="2">Uncharacterized protein</fullName>
    </submittedName>
</protein>
<evidence type="ECO:0000256" key="1">
    <source>
        <dbReference type="SAM" id="MobiDB-lite"/>
    </source>
</evidence>
<dbReference type="Proteomes" id="UP000003751">
    <property type="component" value="Unassembled WGS sequence"/>
</dbReference>
<proteinExistence type="predicted"/>
<dbReference type="EMBL" id="AEMG01000015">
    <property type="protein sequence ID" value="EFW91258.1"/>
    <property type="molecule type" value="Genomic_DNA"/>
</dbReference>
<evidence type="ECO:0000313" key="4">
    <source>
        <dbReference type="Proteomes" id="UP000003751"/>
    </source>
</evidence>
<dbReference type="EMBL" id="FRAN01000004">
    <property type="protein sequence ID" value="SHL08980.1"/>
    <property type="molecule type" value="Genomic_DNA"/>
</dbReference>
<dbReference type="AlphaFoldDB" id="E7QVJ5"/>
<dbReference type="Proteomes" id="UP000184203">
    <property type="component" value="Unassembled WGS sequence"/>
</dbReference>
<gene>
    <name evidence="3" type="ORF">SAMN05444342_2986</name>
    <name evidence="2" type="ORF">ZOD2009_14156</name>
</gene>